<evidence type="ECO:0000256" key="2">
    <source>
        <dbReference type="ARBA" id="ARBA00022643"/>
    </source>
</evidence>
<accession>A0ABZ2NKV6</accession>
<dbReference type="Pfam" id="PF03358">
    <property type="entry name" value="FMN_red"/>
    <property type="match status" value="1"/>
</dbReference>
<keyword evidence="2" id="KW-0288">FMN</keyword>
<evidence type="ECO:0000259" key="3">
    <source>
        <dbReference type="Pfam" id="PF03358"/>
    </source>
</evidence>
<gene>
    <name evidence="4" type="ORF">WCV65_08310</name>
</gene>
<dbReference type="SUPFAM" id="SSF52218">
    <property type="entry name" value="Flavoproteins"/>
    <property type="match status" value="1"/>
</dbReference>
<dbReference type="Gene3D" id="3.40.50.360">
    <property type="match status" value="1"/>
</dbReference>
<evidence type="ECO:0000313" key="5">
    <source>
        <dbReference type="Proteomes" id="UP001377337"/>
    </source>
</evidence>
<name>A0ABZ2NKV6_9BACI</name>
<sequence>MKILAIYGSSRKEGNSHLLAEKVLDGVNHDSVWLKDYQIMPIEDGRHEAEGFKPVEDDYDEVIERFMEADLVVFVTPLYWYGMSGLMKTFVDRWSQSLREERYSFKELVKGKRGIVIIAGGDKPKLKALPLVQQFSFIMEYMGMEFNGYLIGEGNKPGEVLNDAAAVNTAAEWNKRLK</sequence>
<dbReference type="InterPro" id="IPR005025">
    <property type="entry name" value="FMN_Rdtase-like_dom"/>
</dbReference>
<keyword evidence="5" id="KW-1185">Reference proteome</keyword>
<dbReference type="InterPro" id="IPR029039">
    <property type="entry name" value="Flavoprotein-like_sf"/>
</dbReference>
<dbReference type="InterPro" id="IPR051796">
    <property type="entry name" value="ISF_SsuE-like"/>
</dbReference>
<dbReference type="EMBL" id="CP147407">
    <property type="protein sequence ID" value="WXB98463.1"/>
    <property type="molecule type" value="Genomic_DNA"/>
</dbReference>
<reference evidence="4 5" key="1">
    <citation type="submission" date="2024-02" db="EMBL/GenBank/DDBJ databases">
        <title>Seven novel Bacillus-like species.</title>
        <authorList>
            <person name="Liu G."/>
        </authorList>
    </citation>
    <scope>NUCLEOTIDE SEQUENCE [LARGE SCALE GENOMIC DNA]</scope>
    <source>
        <strain evidence="4 5">FJAT-52054</strain>
    </source>
</reference>
<keyword evidence="1" id="KW-0285">Flavoprotein</keyword>
<dbReference type="Proteomes" id="UP001377337">
    <property type="component" value="Chromosome"/>
</dbReference>
<organism evidence="4 5">
    <name type="scientific">Metabacillus sediminis</name>
    <dbReference type="NCBI Taxonomy" id="3117746"/>
    <lineage>
        <taxon>Bacteria</taxon>
        <taxon>Bacillati</taxon>
        <taxon>Bacillota</taxon>
        <taxon>Bacilli</taxon>
        <taxon>Bacillales</taxon>
        <taxon>Bacillaceae</taxon>
        <taxon>Metabacillus</taxon>
    </lineage>
</organism>
<dbReference type="PANTHER" id="PTHR43278:SF4">
    <property type="entry name" value="NAD(P)H-DEPENDENT FMN-CONTAINING OXIDOREDUCTASE YWQN-RELATED"/>
    <property type="match status" value="1"/>
</dbReference>
<proteinExistence type="predicted"/>
<feature type="domain" description="NADPH-dependent FMN reductase-like" evidence="3">
    <location>
        <begin position="1"/>
        <end position="123"/>
    </location>
</feature>
<dbReference type="RefSeq" id="WP_338781518.1">
    <property type="nucleotide sequence ID" value="NZ_CP147407.1"/>
</dbReference>
<dbReference type="PANTHER" id="PTHR43278">
    <property type="entry name" value="NAD(P)H-DEPENDENT FMN-CONTAINING OXIDOREDUCTASE YWQN-RELATED"/>
    <property type="match status" value="1"/>
</dbReference>
<evidence type="ECO:0000256" key="1">
    <source>
        <dbReference type="ARBA" id="ARBA00022630"/>
    </source>
</evidence>
<evidence type="ECO:0000313" key="4">
    <source>
        <dbReference type="EMBL" id="WXB98463.1"/>
    </source>
</evidence>
<protein>
    <submittedName>
        <fullName evidence="4">Flavodoxin family protein</fullName>
    </submittedName>
</protein>